<keyword evidence="1" id="KW-1133">Transmembrane helix</keyword>
<dbReference type="EMBL" id="JAFBBK010000001">
    <property type="protein sequence ID" value="MBM7413610.1"/>
    <property type="molecule type" value="Genomic_DNA"/>
</dbReference>
<sequence>MAEDRALTEFVMSPLDATRQRDVTVVVVVAAVTVVATNTVWMWTSGWWSVAALVFAAPLVWTGRRAPYERTVVYADRLEVQRSKDVTVVIPRDTIESFRTKPDDEGGPVVAVVDVHGRRTMLEGTGHAVRKRWRDGVGAYLSDAHRRTIDALVTQFEHWRTHGRWE</sequence>
<keyword evidence="1" id="KW-0812">Transmembrane</keyword>
<feature type="transmembrane region" description="Helical" evidence="1">
    <location>
        <begin position="23"/>
        <end position="41"/>
    </location>
</feature>
<evidence type="ECO:0000256" key="1">
    <source>
        <dbReference type="SAM" id="Phobius"/>
    </source>
</evidence>
<feature type="transmembrane region" description="Helical" evidence="1">
    <location>
        <begin position="47"/>
        <end position="63"/>
    </location>
</feature>
<dbReference type="Proteomes" id="UP000703038">
    <property type="component" value="Unassembled WGS sequence"/>
</dbReference>
<keyword evidence="3" id="KW-1185">Reference proteome</keyword>
<protein>
    <submittedName>
        <fullName evidence="2">Uncharacterized protein</fullName>
    </submittedName>
</protein>
<accession>A0ABS2KNQ9</accession>
<proteinExistence type="predicted"/>
<name>A0ABS2KNQ9_9NOCA</name>
<comment type="caution">
    <text evidence="2">The sequence shown here is derived from an EMBL/GenBank/DDBJ whole genome shotgun (WGS) entry which is preliminary data.</text>
</comment>
<dbReference type="RefSeq" id="WP_204866289.1">
    <property type="nucleotide sequence ID" value="NZ_JAFBBK010000001.1"/>
</dbReference>
<keyword evidence="1" id="KW-0472">Membrane</keyword>
<evidence type="ECO:0000313" key="2">
    <source>
        <dbReference type="EMBL" id="MBM7413610.1"/>
    </source>
</evidence>
<gene>
    <name evidence="2" type="ORF">JOE42_000343</name>
</gene>
<evidence type="ECO:0000313" key="3">
    <source>
        <dbReference type="Proteomes" id="UP000703038"/>
    </source>
</evidence>
<reference evidence="2 3" key="1">
    <citation type="submission" date="2021-01" db="EMBL/GenBank/DDBJ databases">
        <title>Genomics of switchgrass bacterial isolates.</title>
        <authorList>
            <person name="Shade A."/>
        </authorList>
    </citation>
    <scope>NUCLEOTIDE SEQUENCE [LARGE SCALE GENOMIC DNA]</scope>
    <source>
        <strain evidence="2 3">PvP111</strain>
    </source>
</reference>
<organism evidence="2 3">
    <name type="scientific">Rhodococcoides corynebacterioides</name>
    <dbReference type="NCBI Taxonomy" id="53972"/>
    <lineage>
        <taxon>Bacteria</taxon>
        <taxon>Bacillati</taxon>
        <taxon>Actinomycetota</taxon>
        <taxon>Actinomycetes</taxon>
        <taxon>Mycobacteriales</taxon>
        <taxon>Nocardiaceae</taxon>
        <taxon>Rhodococcoides</taxon>
    </lineage>
</organism>